<dbReference type="EMBL" id="JYIZ01000046">
    <property type="protein sequence ID" value="KJL40469.1"/>
    <property type="molecule type" value="Genomic_DNA"/>
</dbReference>
<protein>
    <submittedName>
        <fullName evidence="1">Uncharacterized protein</fullName>
    </submittedName>
</protein>
<gene>
    <name evidence="1" type="ORF">RS81_01553</name>
</gene>
<dbReference type="Proteomes" id="UP000033956">
    <property type="component" value="Unassembled WGS sequence"/>
</dbReference>
<evidence type="ECO:0000313" key="2">
    <source>
        <dbReference type="Proteomes" id="UP000033956"/>
    </source>
</evidence>
<accession>A0A0M2H8K7</accession>
<sequence length="221" mass="23803">MPVFPLPLGDVDRARPAVVAVDDVLDADGWHRLSSNAERLGVRPTALALSALSAATLDLAGVPLRAVFPVHSRYDPRWNDAVGWFITNSVIELPDPDPRACSDAVRDAISLGSHPLGPLLAPHGGMVEPPGMFALSWLDTRRMPLGVDGGFDVQYVSATVETDGVMVWFVINDDGLHVRWRHPDTPEAHRSLPAWIEAVTRRLQQSAHEVAEHGAGALAAG</sequence>
<comment type="caution">
    <text evidence="1">The sequence shown here is derived from an EMBL/GenBank/DDBJ whole genome shotgun (WGS) entry which is preliminary data.</text>
</comment>
<organism evidence="1 2">
    <name type="scientific">Microbacterium terrae</name>
    <dbReference type="NCBI Taxonomy" id="69369"/>
    <lineage>
        <taxon>Bacteria</taxon>
        <taxon>Bacillati</taxon>
        <taxon>Actinomycetota</taxon>
        <taxon>Actinomycetes</taxon>
        <taxon>Micrococcales</taxon>
        <taxon>Microbacteriaceae</taxon>
        <taxon>Microbacterium</taxon>
    </lineage>
</organism>
<dbReference type="SUPFAM" id="SSF52777">
    <property type="entry name" value="CoA-dependent acyltransferases"/>
    <property type="match status" value="1"/>
</dbReference>
<keyword evidence="2" id="KW-1185">Reference proteome</keyword>
<dbReference type="STRING" id="92835.RS81_01553"/>
<name>A0A0M2H8K7_9MICO</name>
<evidence type="ECO:0000313" key="1">
    <source>
        <dbReference type="EMBL" id="KJL40469.1"/>
    </source>
</evidence>
<reference evidence="1 2" key="1">
    <citation type="submission" date="2015-02" db="EMBL/GenBank/DDBJ databases">
        <title>Draft genome sequences of ten Microbacterium spp. with emphasis on heavy metal contaminated environments.</title>
        <authorList>
            <person name="Corretto E."/>
        </authorList>
    </citation>
    <scope>NUCLEOTIDE SEQUENCE [LARGE SCALE GENOMIC DNA]</scope>
    <source>
        <strain evidence="1 2">DSM 12510</strain>
    </source>
</reference>
<dbReference type="AlphaFoldDB" id="A0A0M2H8K7"/>
<dbReference type="PATRIC" id="fig|92835.4.peg.1572"/>
<proteinExistence type="predicted"/>
<dbReference type="Gene3D" id="3.30.559.30">
    <property type="entry name" value="Nonribosomal peptide synthetase, condensation domain"/>
    <property type="match status" value="1"/>
</dbReference>